<feature type="region of interest" description="Disordered" evidence="2">
    <location>
        <begin position="205"/>
        <end position="244"/>
    </location>
</feature>
<dbReference type="Proteomes" id="UP000290288">
    <property type="component" value="Unassembled WGS sequence"/>
</dbReference>
<feature type="compositionally biased region" description="Basic residues" evidence="2">
    <location>
        <begin position="156"/>
        <end position="165"/>
    </location>
</feature>
<dbReference type="PANTHER" id="PTHR12794:SF0">
    <property type="entry name" value="GEM-ASSOCIATED PROTEIN 2"/>
    <property type="match status" value="1"/>
</dbReference>
<keyword evidence="4" id="KW-1185">Reference proteome</keyword>
<comment type="caution">
    <text evidence="3">The sequence shown here is derived from an EMBL/GenBank/DDBJ whole genome shotgun (WGS) entry which is preliminary data.</text>
</comment>
<name>A0A4Q2DEA5_9AGAR</name>
<feature type="region of interest" description="Disordered" evidence="2">
    <location>
        <begin position="153"/>
        <end position="180"/>
    </location>
</feature>
<dbReference type="STRING" id="2316362.A0A4Q2DEA5"/>
<dbReference type="InterPro" id="IPR035426">
    <property type="entry name" value="Gemin2/Brr1"/>
</dbReference>
<organism evidence="3 4">
    <name type="scientific">Candolleomyces aberdarensis</name>
    <dbReference type="NCBI Taxonomy" id="2316362"/>
    <lineage>
        <taxon>Eukaryota</taxon>
        <taxon>Fungi</taxon>
        <taxon>Dikarya</taxon>
        <taxon>Basidiomycota</taxon>
        <taxon>Agaricomycotina</taxon>
        <taxon>Agaricomycetes</taxon>
        <taxon>Agaricomycetidae</taxon>
        <taxon>Agaricales</taxon>
        <taxon>Agaricineae</taxon>
        <taxon>Psathyrellaceae</taxon>
        <taxon>Candolleomyces</taxon>
    </lineage>
</organism>
<accession>A0A4Q2DEA5</accession>
<dbReference type="GO" id="GO:0032797">
    <property type="term" value="C:SMN complex"/>
    <property type="evidence" value="ECO:0007669"/>
    <property type="project" value="TreeGrafter"/>
</dbReference>
<dbReference type="GO" id="GO:0000387">
    <property type="term" value="P:spliceosomal snRNP assembly"/>
    <property type="evidence" value="ECO:0007669"/>
    <property type="project" value="InterPro"/>
</dbReference>
<sequence length="378" mass="43097">MPPASKRKRDPHDDDSDSEEMAFGKQMLPVADLPANFDGEPMDGLQYLFTVRRDARKLPDFTRVSNPYAAPEPAIPQIPYSSSSSRSPHPALPTDEWCALLERRFSHFRANLSQPTNYVDRTPDTSRRFMPDKKERDLWWAFLEGKPESEWSITKTSKKKQKKQGKNQLGMRGWADEPEQEEAAEVVIYESSLLNDEGEVEEVLRLDPTELLPTPSGTPAPSDPDTSMDDTAHSDPPGFTPREPTTRLITLIDEPTALHLLMYFTHWINNHLEKGQDIFPPRASHARWIFALLSRIDGHVNADDMNLLRNLARACMALLKRRIERKLAPSTSASSDMLDSMSMEACWMIISIVVHVWKQKDLWMDAESMLRRFPATAV</sequence>
<comment type="similarity">
    <text evidence="1">Belongs to the gemin-2 family.</text>
</comment>
<dbReference type="GO" id="GO:0030532">
    <property type="term" value="C:small nuclear ribonucleoprotein complex"/>
    <property type="evidence" value="ECO:0007669"/>
    <property type="project" value="InterPro"/>
</dbReference>
<protein>
    <submittedName>
        <fullName evidence="3">Uncharacterized protein</fullName>
    </submittedName>
</protein>
<feature type="region of interest" description="Disordered" evidence="2">
    <location>
        <begin position="1"/>
        <end position="26"/>
    </location>
</feature>
<feature type="region of interest" description="Disordered" evidence="2">
    <location>
        <begin position="63"/>
        <end position="91"/>
    </location>
</feature>
<dbReference type="InterPro" id="IPR023251">
    <property type="entry name" value="Brr1"/>
</dbReference>
<dbReference type="AlphaFoldDB" id="A0A4Q2DEA5"/>
<gene>
    <name evidence="3" type="ORF">EST38_g8003</name>
</gene>
<feature type="compositionally biased region" description="Low complexity" evidence="2">
    <location>
        <begin position="75"/>
        <end position="91"/>
    </location>
</feature>
<dbReference type="OrthoDB" id="428895at2759"/>
<dbReference type="PRINTS" id="PR02039">
    <property type="entry name" value="SPLICEFRBRR1"/>
</dbReference>
<evidence type="ECO:0000256" key="2">
    <source>
        <dbReference type="SAM" id="MobiDB-lite"/>
    </source>
</evidence>
<dbReference type="EMBL" id="SDEE01000308">
    <property type="protein sequence ID" value="RXW17859.1"/>
    <property type="molecule type" value="Genomic_DNA"/>
</dbReference>
<proteinExistence type="inferred from homology"/>
<evidence type="ECO:0000313" key="4">
    <source>
        <dbReference type="Proteomes" id="UP000290288"/>
    </source>
</evidence>
<dbReference type="Pfam" id="PF04938">
    <property type="entry name" value="SIP1"/>
    <property type="match status" value="1"/>
</dbReference>
<evidence type="ECO:0000256" key="1">
    <source>
        <dbReference type="ARBA" id="ARBA00025758"/>
    </source>
</evidence>
<dbReference type="Gene3D" id="1.20.58.1070">
    <property type="match status" value="1"/>
</dbReference>
<evidence type="ECO:0000313" key="3">
    <source>
        <dbReference type="EMBL" id="RXW17859.1"/>
    </source>
</evidence>
<reference evidence="3 4" key="1">
    <citation type="submission" date="2019-01" db="EMBL/GenBank/DDBJ databases">
        <title>Draft genome sequence of Psathyrella aberdarensis IHI B618.</title>
        <authorList>
            <person name="Buettner E."/>
            <person name="Kellner H."/>
        </authorList>
    </citation>
    <scope>NUCLEOTIDE SEQUENCE [LARGE SCALE GENOMIC DNA]</scope>
    <source>
        <strain evidence="3 4">IHI B618</strain>
    </source>
</reference>
<dbReference type="PANTHER" id="PTHR12794">
    <property type="entry name" value="GEMIN2"/>
    <property type="match status" value="1"/>
</dbReference>